<keyword evidence="2" id="KW-1185">Reference proteome</keyword>
<comment type="caution">
    <text evidence="1">The sequence shown here is derived from an EMBL/GenBank/DDBJ whole genome shotgun (WGS) entry which is preliminary data.</text>
</comment>
<dbReference type="Proteomes" id="UP000784294">
    <property type="component" value="Unassembled WGS sequence"/>
</dbReference>
<dbReference type="AlphaFoldDB" id="A0A448WUF3"/>
<proteinExistence type="predicted"/>
<name>A0A448WUF3_9PLAT</name>
<evidence type="ECO:0000313" key="1">
    <source>
        <dbReference type="EMBL" id="VEL20525.1"/>
    </source>
</evidence>
<reference evidence="1" key="1">
    <citation type="submission" date="2018-11" db="EMBL/GenBank/DDBJ databases">
        <authorList>
            <consortium name="Pathogen Informatics"/>
        </authorList>
    </citation>
    <scope>NUCLEOTIDE SEQUENCE</scope>
</reference>
<sequence>MGDRLSAGIESLHASCASILQLILALPTE</sequence>
<evidence type="ECO:0000313" key="2">
    <source>
        <dbReference type="Proteomes" id="UP000784294"/>
    </source>
</evidence>
<accession>A0A448WUF3</accession>
<dbReference type="EMBL" id="CAAALY010046871">
    <property type="protein sequence ID" value="VEL20525.1"/>
    <property type="molecule type" value="Genomic_DNA"/>
</dbReference>
<gene>
    <name evidence="1" type="ORF">PXEA_LOCUS13965</name>
</gene>
<organism evidence="1 2">
    <name type="scientific">Protopolystoma xenopodis</name>
    <dbReference type="NCBI Taxonomy" id="117903"/>
    <lineage>
        <taxon>Eukaryota</taxon>
        <taxon>Metazoa</taxon>
        <taxon>Spiralia</taxon>
        <taxon>Lophotrochozoa</taxon>
        <taxon>Platyhelminthes</taxon>
        <taxon>Monogenea</taxon>
        <taxon>Polyopisthocotylea</taxon>
        <taxon>Polystomatidea</taxon>
        <taxon>Polystomatidae</taxon>
        <taxon>Protopolystoma</taxon>
    </lineage>
</organism>
<protein>
    <submittedName>
        <fullName evidence="1">Uncharacterized protein</fullName>
    </submittedName>
</protein>